<dbReference type="AlphaFoldDB" id="A0A1M4T5H0"/>
<feature type="transmembrane region" description="Helical" evidence="1">
    <location>
        <begin position="191"/>
        <end position="212"/>
    </location>
</feature>
<evidence type="ECO:0008006" key="4">
    <source>
        <dbReference type="Google" id="ProtNLM"/>
    </source>
</evidence>
<evidence type="ECO:0000256" key="1">
    <source>
        <dbReference type="SAM" id="Phobius"/>
    </source>
</evidence>
<proteinExistence type="predicted"/>
<reference evidence="2 3" key="1">
    <citation type="submission" date="2016-11" db="EMBL/GenBank/DDBJ databases">
        <authorList>
            <person name="Jaros S."/>
            <person name="Januszkiewicz K."/>
            <person name="Wedrychowicz H."/>
        </authorList>
    </citation>
    <scope>NUCLEOTIDE SEQUENCE [LARGE SCALE GENOMIC DNA]</scope>
    <source>
        <strain evidence="2 3">DSM 44666</strain>
    </source>
</reference>
<keyword evidence="1" id="KW-1133">Transmembrane helix</keyword>
<feature type="transmembrane region" description="Helical" evidence="1">
    <location>
        <begin position="139"/>
        <end position="159"/>
    </location>
</feature>
<evidence type="ECO:0000313" key="3">
    <source>
        <dbReference type="Proteomes" id="UP000184476"/>
    </source>
</evidence>
<organism evidence="2 3">
    <name type="scientific">Seinonella peptonophila</name>
    <dbReference type="NCBI Taxonomy" id="112248"/>
    <lineage>
        <taxon>Bacteria</taxon>
        <taxon>Bacillati</taxon>
        <taxon>Bacillota</taxon>
        <taxon>Bacilli</taxon>
        <taxon>Bacillales</taxon>
        <taxon>Thermoactinomycetaceae</taxon>
        <taxon>Seinonella</taxon>
    </lineage>
</organism>
<keyword evidence="1" id="KW-0812">Transmembrane</keyword>
<feature type="transmembrane region" description="Helical" evidence="1">
    <location>
        <begin position="111"/>
        <end position="133"/>
    </location>
</feature>
<keyword evidence="1" id="KW-0472">Membrane</keyword>
<accession>A0A1M4T5H0</accession>
<keyword evidence="3" id="KW-1185">Reference proteome</keyword>
<feature type="transmembrane region" description="Helical" evidence="1">
    <location>
        <begin position="27"/>
        <end position="44"/>
    </location>
</feature>
<dbReference type="RefSeq" id="WP_073150883.1">
    <property type="nucleotide sequence ID" value="NZ_FQVL01000001.1"/>
</dbReference>
<dbReference type="EMBL" id="FQVL01000001">
    <property type="protein sequence ID" value="SHE39634.1"/>
    <property type="molecule type" value="Genomic_DNA"/>
</dbReference>
<sequence>MKQNQNSFHTLTFYQLITQSLTYYRRTFFLLFIISLLFTLPSYLLEITLLDTQNPPLDYSISQIWIALSFLLFDMLLTFPLLSLLCTGNVLKETISTLSSNWFRKSWSHILFLNFLTLIVFIPSFSLFFLYLIMYQALLQLLTFLIGFLLLIPTIYLLIRWTFIFQVSIDDPSKNYQQIFAHSWKLTSKNVLAIFILVVFAMIILLLPSILFDEIASQFQQWKQIFLLLSYFVDALCNPILSIFISLLYLKYKNIYYQSEKLTS</sequence>
<dbReference type="Proteomes" id="UP000184476">
    <property type="component" value="Unassembled WGS sequence"/>
</dbReference>
<feature type="transmembrane region" description="Helical" evidence="1">
    <location>
        <begin position="64"/>
        <end position="91"/>
    </location>
</feature>
<protein>
    <recommendedName>
        <fullName evidence="4">Glycerophosphoryl diester phosphodiesterase membrane domain-containing protein</fullName>
    </recommendedName>
</protein>
<evidence type="ECO:0000313" key="2">
    <source>
        <dbReference type="EMBL" id="SHE39634.1"/>
    </source>
</evidence>
<gene>
    <name evidence="2" type="ORF">SAMN05444392_101314</name>
</gene>
<feature type="transmembrane region" description="Helical" evidence="1">
    <location>
        <begin position="224"/>
        <end position="250"/>
    </location>
</feature>
<name>A0A1M4T5H0_9BACL</name>